<comment type="caution">
    <text evidence="3">The sequence shown here is derived from an EMBL/GenBank/DDBJ whole genome shotgun (WGS) entry which is preliminary data.</text>
</comment>
<dbReference type="InterPro" id="IPR002109">
    <property type="entry name" value="Glutaredoxin"/>
</dbReference>
<reference evidence="3 4" key="1">
    <citation type="submission" date="2024-01" db="EMBL/GenBank/DDBJ databases">
        <title>Genome assemblies of Stephania.</title>
        <authorList>
            <person name="Yang L."/>
        </authorList>
    </citation>
    <scope>NUCLEOTIDE SEQUENCE [LARGE SCALE GENOMIC DNA]</scope>
    <source>
        <strain evidence="3">QJT</strain>
        <tissue evidence="3">Leaf</tissue>
    </source>
</reference>
<dbReference type="GO" id="GO:0015038">
    <property type="term" value="F:glutathione disulfide oxidoreductase activity"/>
    <property type="evidence" value="ECO:0007669"/>
    <property type="project" value="TreeGrafter"/>
</dbReference>
<gene>
    <name evidence="3" type="ORF">Sjap_010230</name>
</gene>
<dbReference type="InterPro" id="IPR036249">
    <property type="entry name" value="Thioredoxin-like_sf"/>
</dbReference>
<dbReference type="AlphaFoldDB" id="A0AAP0P409"/>
<organism evidence="3 4">
    <name type="scientific">Stephania japonica</name>
    <dbReference type="NCBI Taxonomy" id="461633"/>
    <lineage>
        <taxon>Eukaryota</taxon>
        <taxon>Viridiplantae</taxon>
        <taxon>Streptophyta</taxon>
        <taxon>Embryophyta</taxon>
        <taxon>Tracheophyta</taxon>
        <taxon>Spermatophyta</taxon>
        <taxon>Magnoliopsida</taxon>
        <taxon>Ranunculales</taxon>
        <taxon>Menispermaceae</taxon>
        <taxon>Menispermoideae</taxon>
        <taxon>Cissampelideae</taxon>
        <taxon>Stephania</taxon>
    </lineage>
</organism>
<evidence type="ECO:0000313" key="4">
    <source>
        <dbReference type="Proteomes" id="UP001417504"/>
    </source>
</evidence>
<dbReference type="Gene3D" id="3.40.30.10">
    <property type="entry name" value="Glutaredoxin"/>
    <property type="match status" value="1"/>
</dbReference>
<dbReference type="Pfam" id="PF00462">
    <property type="entry name" value="Glutaredoxin"/>
    <property type="match status" value="1"/>
</dbReference>
<dbReference type="PRINTS" id="PR00160">
    <property type="entry name" value="GLUTAREDOXIN"/>
</dbReference>
<keyword evidence="4" id="KW-1185">Reference proteome</keyword>
<dbReference type="PANTHER" id="PTHR45694:SF4">
    <property type="entry name" value="GLUTAREDOXIN-C3"/>
    <property type="match status" value="1"/>
</dbReference>
<dbReference type="GO" id="GO:0005737">
    <property type="term" value="C:cytoplasm"/>
    <property type="evidence" value="ECO:0007669"/>
    <property type="project" value="TreeGrafter"/>
</dbReference>
<dbReference type="GO" id="GO:0034599">
    <property type="term" value="P:cellular response to oxidative stress"/>
    <property type="evidence" value="ECO:0007669"/>
    <property type="project" value="TreeGrafter"/>
</dbReference>
<protein>
    <recommendedName>
        <fullName evidence="2">Glutaredoxin domain-containing protein</fullName>
    </recommendedName>
</protein>
<feature type="chain" id="PRO_5042821727" description="Glutaredoxin domain-containing protein" evidence="1">
    <location>
        <begin position="18"/>
        <end position="152"/>
    </location>
</feature>
<evidence type="ECO:0000259" key="2">
    <source>
        <dbReference type="Pfam" id="PF00462"/>
    </source>
</evidence>
<sequence length="152" mass="16446">MALVLVLVLLMVCCGSAREALASNSASAFVQNVVYSNKIAIFSKSYCPIRVSDVSINAYLSDRSSPVISISSLAFVVYSTRAKHIFAELNEKPFVVELDLKDDGSQIQNVLLELVGKSTVPQVFVNGRHVGGSDDTRIALLSGQLQKLLDKI</sequence>
<dbReference type="CDD" id="cd03419">
    <property type="entry name" value="GRX_GRXh_1_2_like"/>
    <property type="match status" value="1"/>
</dbReference>
<dbReference type="EMBL" id="JBBNAE010000004">
    <property type="protein sequence ID" value="KAK9129743.1"/>
    <property type="molecule type" value="Genomic_DNA"/>
</dbReference>
<accession>A0AAP0P409</accession>
<proteinExistence type="predicted"/>
<keyword evidence="1" id="KW-0732">Signal</keyword>
<evidence type="ECO:0000313" key="3">
    <source>
        <dbReference type="EMBL" id="KAK9129743.1"/>
    </source>
</evidence>
<feature type="signal peptide" evidence="1">
    <location>
        <begin position="1"/>
        <end position="17"/>
    </location>
</feature>
<dbReference type="Proteomes" id="UP001417504">
    <property type="component" value="Unassembled WGS sequence"/>
</dbReference>
<dbReference type="PANTHER" id="PTHR45694">
    <property type="entry name" value="GLUTAREDOXIN 2"/>
    <property type="match status" value="1"/>
</dbReference>
<evidence type="ECO:0000256" key="1">
    <source>
        <dbReference type="SAM" id="SignalP"/>
    </source>
</evidence>
<dbReference type="SUPFAM" id="SSF52833">
    <property type="entry name" value="Thioredoxin-like"/>
    <property type="match status" value="1"/>
</dbReference>
<dbReference type="InterPro" id="IPR014025">
    <property type="entry name" value="Glutaredoxin_subgr"/>
</dbReference>
<dbReference type="PROSITE" id="PS51354">
    <property type="entry name" value="GLUTAREDOXIN_2"/>
    <property type="match status" value="1"/>
</dbReference>
<name>A0AAP0P409_9MAGN</name>
<feature type="domain" description="Glutaredoxin" evidence="2">
    <location>
        <begin position="78"/>
        <end position="130"/>
    </location>
</feature>